<name>A0A6J7J223_9ZZZZ</name>
<accession>A0A6J7J223</accession>
<dbReference type="EMBL" id="CAFBMK010000210">
    <property type="protein sequence ID" value="CAB4937179.1"/>
    <property type="molecule type" value="Genomic_DNA"/>
</dbReference>
<sequence>MLLGSGERIFDGVQTFAMEPVEVLHSPLSTHVRYRRAG</sequence>
<reference evidence="1" key="1">
    <citation type="submission" date="2020-05" db="EMBL/GenBank/DDBJ databases">
        <authorList>
            <person name="Chiriac C."/>
            <person name="Salcher M."/>
            <person name="Ghai R."/>
            <person name="Kavagutti S V."/>
        </authorList>
    </citation>
    <scope>NUCLEOTIDE SEQUENCE</scope>
</reference>
<proteinExistence type="predicted"/>
<protein>
    <submittedName>
        <fullName evidence="1">Unannotated protein</fullName>
    </submittedName>
</protein>
<dbReference type="AlphaFoldDB" id="A0A6J7J223"/>
<organism evidence="1">
    <name type="scientific">freshwater metagenome</name>
    <dbReference type="NCBI Taxonomy" id="449393"/>
    <lineage>
        <taxon>unclassified sequences</taxon>
        <taxon>metagenomes</taxon>
        <taxon>ecological metagenomes</taxon>
    </lineage>
</organism>
<evidence type="ECO:0000313" key="1">
    <source>
        <dbReference type="EMBL" id="CAB4937179.1"/>
    </source>
</evidence>
<gene>
    <name evidence="1" type="ORF">UFOPK3564_02713</name>
</gene>